<name>A0A392W502_9FABA</name>
<protein>
    <submittedName>
        <fullName evidence="1">Uncharacterized protein</fullName>
    </submittedName>
</protein>
<keyword evidence="2" id="KW-1185">Reference proteome</keyword>
<evidence type="ECO:0000313" key="1">
    <source>
        <dbReference type="EMBL" id="MCI95407.1"/>
    </source>
</evidence>
<dbReference type="AlphaFoldDB" id="A0A392W502"/>
<proteinExistence type="predicted"/>
<reference evidence="1 2" key="1">
    <citation type="journal article" date="2018" name="Front. Plant Sci.">
        <title>Red Clover (Trifolium pratense) and Zigzag Clover (T. medium) - A Picture of Genomic Similarities and Differences.</title>
        <authorList>
            <person name="Dluhosova J."/>
            <person name="Istvanek J."/>
            <person name="Nedelnik J."/>
            <person name="Repkova J."/>
        </authorList>
    </citation>
    <scope>NUCLEOTIDE SEQUENCE [LARGE SCALE GENOMIC DNA]</scope>
    <source>
        <strain evidence="2">cv. 10/8</strain>
        <tissue evidence="1">Leaf</tissue>
    </source>
</reference>
<dbReference type="Proteomes" id="UP000265520">
    <property type="component" value="Unassembled WGS sequence"/>
</dbReference>
<organism evidence="1 2">
    <name type="scientific">Trifolium medium</name>
    <dbReference type="NCBI Taxonomy" id="97028"/>
    <lineage>
        <taxon>Eukaryota</taxon>
        <taxon>Viridiplantae</taxon>
        <taxon>Streptophyta</taxon>
        <taxon>Embryophyta</taxon>
        <taxon>Tracheophyta</taxon>
        <taxon>Spermatophyta</taxon>
        <taxon>Magnoliopsida</taxon>
        <taxon>eudicotyledons</taxon>
        <taxon>Gunneridae</taxon>
        <taxon>Pentapetalae</taxon>
        <taxon>rosids</taxon>
        <taxon>fabids</taxon>
        <taxon>Fabales</taxon>
        <taxon>Fabaceae</taxon>
        <taxon>Papilionoideae</taxon>
        <taxon>50 kb inversion clade</taxon>
        <taxon>NPAAA clade</taxon>
        <taxon>Hologalegina</taxon>
        <taxon>IRL clade</taxon>
        <taxon>Trifolieae</taxon>
        <taxon>Trifolium</taxon>
    </lineage>
</organism>
<evidence type="ECO:0000313" key="2">
    <source>
        <dbReference type="Proteomes" id="UP000265520"/>
    </source>
</evidence>
<accession>A0A392W502</accession>
<sequence length="42" mass="4684">MRGSIPTVEAIICVTTNPDSPTVREAFTTVPRRVRKLHEFSA</sequence>
<comment type="caution">
    <text evidence="1">The sequence shown here is derived from an EMBL/GenBank/DDBJ whole genome shotgun (WGS) entry which is preliminary data.</text>
</comment>
<dbReference type="EMBL" id="LXQA011385880">
    <property type="protein sequence ID" value="MCI95407.1"/>
    <property type="molecule type" value="Genomic_DNA"/>
</dbReference>
<feature type="non-terminal residue" evidence="1">
    <location>
        <position position="42"/>
    </location>
</feature>